<dbReference type="NCBIfam" id="TIGR00368">
    <property type="entry name" value="YifB family Mg chelatase-like AAA ATPase"/>
    <property type="match status" value="1"/>
</dbReference>
<dbReference type="Proteomes" id="UP001469749">
    <property type="component" value="Unassembled WGS sequence"/>
</dbReference>
<evidence type="ECO:0000313" key="3">
    <source>
        <dbReference type="EMBL" id="MEQ2363507.1"/>
    </source>
</evidence>
<dbReference type="InterPro" id="IPR027417">
    <property type="entry name" value="P-loop_NTPase"/>
</dbReference>
<dbReference type="InterPro" id="IPR003593">
    <property type="entry name" value="AAA+_ATPase"/>
</dbReference>
<dbReference type="SUPFAM" id="SSF54211">
    <property type="entry name" value="Ribosomal protein S5 domain 2-like"/>
    <property type="match status" value="1"/>
</dbReference>
<dbReference type="Gene3D" id="3.30.230.10">
    <property type="match status" value="1"/>
</dbReference>
<dbReference type="Pfam" id="PF13541">
    <property type="entry name" value="ChlI"/>
    <property type="match status" value="1"/>
</dbReference>
<dbReference type="SUPFAM" id="SSF52540">
    <property type="entry name" value="P-loop containing nucleoside triphosphate hydrolases"/>
    <property type="match status" value="1"/>
</dbReference>
<dbReference type="SMART" id="SM00382">
    <property type="entry name" value="AAA"/>
    <property type="match status" value="1"/>
</dbReference>
<evidence type="ECO:0000259" key="2">
    <source>
        <dbReference type="SMART" id="SM00382"/>
    </source>
</evidence>
<dbReference type="InterPro" id="IPR014721">
    <property type="entry name" value="Ribsml_uS5_D2-typ_fold_subgr"/>
</dbReference>
<sequence length="360" mass="38979">MFSKTISAVLLGMRSDMITVEADVSGGLPYFEMVGYLSAEVKEAKERVRTAIRNAGFKLEPRRIIVNLSPADVRKSGTICDLAIASAVLCAYGFIMPESLEHTVLIGELSLDGSVRPVNGVLSVVLMAKRMGMTKCIVPAMNAFEGAAVDDIEVYGVHTLQELIGFLDGRLVIEPAYIDRDTLLERSEGQISQLDFSDICGQHTMKRGLEIAAAGMHHTMLIGPPGAGKSMAARRLPTILPKMTWEECLEVSEIYSAAGLLKPAEGLITTRPFRSPHHTASDVALAGGGRLPKPGEISLAHRGVLFLDELTEFSSAAMEVMRQPIETGHIMINRLQAMCVFPAGFMLVAAINPCRCGYYP</sequence>
<organism evidence="3 4">
    <name type="scientific">Coprococcus intestinihominis</name>
    <dbReference type="NCBI Taxonomy" id="3133154"/>
    <lineage>
        <taxon>Bacteria</taxon>
        <taxon>Bacillati</taxon>
        <taxon>Bacillota</taxon>
        <taxon>Clostridia</taxon>
        <taxon>Lachnospirales</taxon>
        <taxon>Lachnospiraceae</taxon>
        <taxon>Coprococcus</taxon>
    </lineage>
</organism>
<proteinExistence type="inferred from homology"/>
<protein>
    <submittedName>
        <fullName evidence="3">YifB family Mg chelatase-like AAA ATPase</fullName>
    </submittedName>
</protein>
<reference evidence="3 4" key="1">
    <citation type="submission" date="2024-03" db="EMBL/GenBank/DDBJ databases">
        <title>Human intestinal bacterial collection.</title>
        <authorList>
            <person name="Pauvert C."/>
            <person name="Hitch T.C.A."/>
            <person name="Clavel T."/>
        </authorList>
    </citation>
    <scope>NUCLEOTIDE SEQUENCE [LARGE SCALE GENOMIC DNA]</scope>
    <source>
        <strain evidence="3 4">CLA-AA-H190</strain>
    </source>
</reference>
<dbReference type="Pfam" id="PF01078">
    <property type="entry name" value="Mg_chelatase"/>
    <property type="match status" value="1"/>
</dbReference>
<dbReference type="RefSeq" id="WP_015514520.1">
    <property type="nucleotide sequence ID" value="NZ_JBBMEK010000001.1"/>
</dbReference>
<feature type="domain" description="AAA+ ATPase" evidence="2">
    <location>
        <begin position="215"/>
        <end position="355"/>
    </location>
</feature>
<dbReference type="Gene3D" id="3.40.50.300">
    <property type="entry name" value="P-loop containing nucleotide triphosphate hydrolases"/>
    <property type="match status" value="1"/>
</dbReference>
<comment type="caution">
    <text evidence="3">The sequence shown here is derived from an EMBL/GenBank/DDBJ whole genome shotgun (WGS) entry which is preliminary data.</text>
</comment>
<accession>A0ABV1B211</accession>
<evidence type="ECO:0000313" key="4">
    <source>
        <dbReference type="Proteomes" id="UP001469749"/>
    </source>
</evidence>
<comment type="similarity">
    <text evidence="1">Belongs to the Mg-chelatase subunits D/I family. ComM subfamily.</text>
</comment>
<evidence type="ECO:0000256" key="1">
    <source>
        <dbReference type="ARBA" id="ARBA00006354"/>
    </source>
</evidence>
<dbReference type="InterPro" id="IPR000523">
    <property type="entry name" value="Mg_chelatse_chII-like_cat_dom"/>
</dbReference>
<dbReference type="PANTHER" id="PTHR32039:SF7">
    <property type="entry name" value="COMPETENCE PROTEIN COMM"/>
    <property type="match status" value="1"/>
</dbReference>
<gene>
    <name evidence="3" type="ORF">WMO25_00160</name>
</gene>
<dbReference type="InterPro" id="IPR004482">
    <property type="entry name" value="Mg_chelat-rel"/>
</dbReference>
<name>A0ABV1B211_9FIRM</name>
<dbReference type="PANTHER" id="PTHR32039">
    <property type="entry name" value="MAGNESIUM-CHELATASE SUBUNIT CHLI"/>
    <property type="match status" value="1"/>
</dbReference>
<dbReference type="InterPro" id="IPR020568">
    <property type="entry name" value="Ribosomal_Su5_D2-typ_SF"/>
</dbReference>
<dbReference type="InterPro" id="IPR045006">
    <property type="entry name" value="CHLI-like"/>
</dbReference>
<keyword evidence="4" id="KW-1185">Reference proteome</keyword>
<dbReference type="EMBL" id="JBBMEK010000001">
    <property type="protein sequence ID" value="MEQ2363507.1"/>
    <property type="molecule type" value="Genomic_DNA"/>
</dbReference>